<evidence type="ECO:0000259" key="3">
    <source>
        <dbReference type="Pfam" id="PF16978"/>
    </source>
</evidence>
<feature type="domain" description="CRIM" evidence="3">
    <location>
        <begin position="439"/>
        <end position="511"/>
    </location>
</feature>
<dbReference type="InterPro" id="IPR031567">
    <property type="entry name" value="CRIM_dom"/>
</dbReference>
<evidence type="ECO:0000313" key="5">
    <source>
        <dbReference type="Proteomes" id="UP000054350"/>
    </source>
</evidence>
<feature type="compositionally biased region" description="Acidic residues" evidence="2">
    <location>
        <begin position="224"/>
        <end position="233"/>
    </location>
</feature>
<dbReference type="OrthoDB" id="241990at2759"/>
<dbReference type="GO" id="GO:0038203">
    <property type="term" value="P:TORC2 signaling"/>
    <property type="evidence" value="ECO:0007669"/>
    <property type="project" value="TreeGrafter"/>
</dbReference>
<dbReference type="GO" id="GO:0005546">
    <property type="term" value="F:phosphatidylinositol-4,5-bisphosphate binding"/>
    <property type="evidence" value="ECO:0007669"/>
    <property type="project" value="TreeGrafter"/>
</dbReference>
<comment type="similarity">
    <text evidence="1">Belongs to the SIN1 family.</text>
</comment>
<feature type="compositionally biased region" description="Pro residues" evidence="2">
    <location>
        <begin position="429"/>
        <end position="438"/>
    </location>
</feature>
<dbReference type="PANTHER" id="PTHR13335">
    <property type="entry name" value="TARGET OF RAPAMYCIN COMPLEX 2 SUBUNIT MAPKAP1"/>
    <property type="match status" value="1"/>
</dbReference>
<name>A0A0L0T7Q2_ALLM3</name>
<feature type="region of interest" description="Disordered" evidence="2">
    <location>
        <begin position="176"/>
        <end position="210"/>
    </location>
</feature>
<organism evidence="4 5">
    <name type="scientific">Allomyces macrogynus (strain ATCC 38327)</name>
    <name type="common">Allomyces javanicus var. macrogynus</name>
    <dbReference type="NCBI Taxonomy" id="578462"/>
    <lineage>
        <taxon>Eukaryota</taxon>
        <taxon>Fungi</taxon>
        <taxon>Fungi incertae sedis</taxon>
        <taxon>Blastocladiomycota</taxon>
        <taxon>Blastocladiomycetes</taxon>
        <taxon>Blastocladiales</taxon>
        <taxon>Blastocladiaceae</taxon>
        <taxon>Allomyces</taxon>
    </lineage>
</organism>
<feature type="compositionally biased region" description="Low complexity" evidence="2">
    <location>
        <begin position="397"/>
        <end position="413"/>
    </location>
</feature>
<protein>
    <recommendedName>
        <fullName evidence="3">CRIM domain-containing protein</fullName>
    </recommendedName>
</protein>
<sequence>MSLLLDAAFLRDRLRLAALSTQDAPAENVIQLDLHARHDLHAPTPATPRLPLPLATLGHGLAPPAAAPPAHAAVADRLVHDNSPPAALELLLRQAESDGNRQRRRSKVVSINTVPQVNAVALSPPPLPVPNAAAVASMIKPPDRRASLYVRDWGNDTLPPATETVAVATVPQPAGNARGANAATTPNQLSAAPVPAPLTDLDAHVDPDDDMAEVYGYDDVVAADNDDDDDEDRSDGGDYGSAVGAVSDTGADPGNAVSADRATQIEQRRGPGPGPGSGENASVEVHLEGDGTRDPVAPSIPDPVSLGDPASFDAILAQMEALARAQAMAPPDIFIRRPVAPKSAVTAQRSQLSAVLNAQSPQANPFAATYARYDGQHAKESMNLRVLIPFARAPPASDASSSADAASTKAAPAAPAPVPSYAQRRRRGPPSPAAPPRGIPLDAHVCRSATVEQVIGYVLYLYVTRGFQPTLDHPYHHDVHHWGVCASSRKTDPWTRDFPALDRSRPMGRVSSLMHLHCARRGPTPPDVPESGQGREQ</sequence>
<accession>A0A0L0T7Q2</accession>
<dbReference type="InterPro" id="IPR008828">
    <property type="entry name" value="Sin1/Avo1"/>
</dbReference>
<dbReference type="GO" id="GO:0005737">
    <property type="term" value="C:cytoplasm"/>
    <property type="evidence" value="ECO:0007669"/>
    <property type="project" value="TreeGrafter"/>
</dbReference>
<dbReference type="Proteomes" id="UP000054350">
    <property type="component" value="Unassembled WGS sequence"/>
</dbReference>
<dbReference type="EMBL" id="GG745366">
    <property type="protein sequence ID" value="KNE70579.1"/>
    <property type="molecule type" value="Genomic_DNA"/>
</dbReference>
<dbReference type="GO" id="GO:0031932">
    <property type="term" value="C:TORC2 complex"/>
    <property type="evidence" value="ECO:0007669"/>
    <property type="project" value="InterPro"/>
</dbReference>
<dbReference type="VEuPathDB" id="FungiDB:AMAG_14704"/>
<dbReference type="GO" id="GO:0005886">
    <property type="term" value="C:plasma membrane"/>
    <property type="evidence" value="ECO:0007669"/>
    <property type="project" value="TreeGrafter"/>
</dbReference>
<reference evidence="4 5" key="1">
    <citation type="submission" date="2009-11" db="EMBL/GenBank/DDBJ databases">
        <title>Annotation of Allomyces macrogynus ATCC 38327.</title>
        <authorList>
            <consortium name="The Broad Institute Genome Sequencing Platform"/>
            <person name="Russ C."/>
            <person name="Cuomo C."/>
            <person name="Burger G."/>
            <person name="Gray M.W."/>
            <person name="Holland P.W.H."/>
            <person name="King N."/>
            <person name="Lang F.B.F."/>
            <person name="Roger A.J."/>
            <person name="Ruiz-Trillo I."/>
            <person name="Young S.K."/>
            <person name="Zeng Q."/>
            <person name="Gargeya S."/>
            <person name="Fitzgerald M."/>
            <person name="Haas B."/>
            <person name="Abouelleil A."/>
            <person name="Alvarado L."/>
            <person name="Arachchi H.M."/>
            <person name="Berlin A."/>
            <person name="Chapman S.B."/>
            <person name="Gearin G."/>
            <person name="Goldberg J."/>
            <person name="Griggs A."/>
            <person name="Gujja S."/>
            <person name="Hansen M."/>
            <person name="Heiman D."/>
            <person name="Howarth C."/>
            <person name="Larimer J."/>
            <person name="Lui A."/>
            <person name="MacDonald P.J.P."/>
            <person name="McCowen C."/>
            <person name="Montmayeur A."/>
            <person name="Murphy C."/>
            <person name="Neiman D."/>
            <person name="Pearson M."/>
            <person name="Priest M."/>
            <person name="Roberts A."/>
            <person name="Saif S."/>
            <person name="Shea T."/>
            <person name="Sisk P."/>
            <person name="Stolte C."/>
            <person name="Sykes S."/>
            <person name="Wortman J."/>
            <person name="Nusbaum C."/>
            <person name="Birren B."/>
        </authorList>
    </citation>
    <scope>NUCLEOTIDE SEQUENCE [LARGE SCALE GENOMIC DNA]</scope>
    <source>
        <strain evidence="4 5">ATCC 38327</strain>
    </source>
</reference>
<feature type="region of interest" description="Disordered" evidence="2">
    <location>
        <begin position="518"/>
        <end position="537"/>
    </location>
</feature>
<reference evidence="5" key="2">
    <citation type="submission" date="2009-11" db="EMBL/GenBank/DDBJ databases">
        <title>The Genome Sequence of Allomyces macrogynus strain ATCC 38327.</title>
        <authorList>
            <consortium name="The Broad Institute Genome Sequencing Platform"/>
            <person name="Russ C."/>
            <person name="Cuomo C."/>
            <person name="Shea T."/>
            <person name="Young S.K."/>
            <person name="Zeng Q."/>
            <person name="Koehrsen M."/>
            <person name="Haas B."/>
            <person name="Borodovsky M."/>
            <person name="Guigo R."/>
            <person name="Alvarado L."/>
            <person name="Berlin A."/>
            <person name="Borenstein D."/>
            <person name="Chen Z."/>
            <person name="Engels R."/>
            <person name="Freedman E."/>
            <person name="Gellesch M."/>
            <person name="Goldberg J."/>
            <person name="Griggs A."/>
            <person name="Gujja S."/>
            <person name="Heiman D."/>
            <person name="Hepburn T."/>
            <person name="Howarth C."/>
            <person name="Jen D."/>
            <person name="Larson L."/>
            <person name="Lewis B."/>
            <person name="Mehta T."/>
            <person name="Park D."/>
            <person name="Pearson M."/>
            <person name="Roberts A."/>
            <person name="Saif S."/>
            <person name="Shenoy N."/>
            <person name="Sisk P."/>
            <person name="Stolte C."/>
            <person name="Sykes S."/>
            <person name="Walk T."/>
            <person name="White J."/>
            <person name="Yandava C."/>
            <person name="Burger G."/>
            <person name="Gray M.W."/>
            <person name="Holland P.W.H."/>
            <person name="King N."/>
            <person name="Lang F.B.F."/>
            <person name="Roger A.J."/>
            <person name="Ruiz-Trillo I."/>
            <person name="Lander E."/>
            <person name="Nusbaum C."/>
        </authorList>
    </citation>
    <scope>NUCLEOTIDE SEQUENCE [LARGE SCALE GENOMIC DNA]</scope>
    <source>
        <strain evidence="5">ATCC 38327</strain>
    </source>
</reference>
<evidence type="ECO:0000313" key="4">
    <source>
        <dbReference type="EMBL" id="KNE70579.1"/>
    </source>
</evidence>
<dbReference type="PANTHER" id="PTHR13335:SF1">
    <property type="entry name" value="TARGET OF RAPAMYCIN COMPLEX 2 SUBUNIT MAPKAP1"/>
    <property type="match status" value="1"/>
</dbReference>
<evidence type="ECO:0000256" key="1">
    <source>
        <dbReference type="ARBA" id="ARBA00009407"/>
    </source>
</evidence>
<dbReference type="AlphaFoldDB" id="A0A0L0T7Q2"/>
<evidence type="ECO:0000256" key="2">
    <source>
        <dbReference type="SAM" id="MobiDB-lite"/>
    </source>
</evidence>
<feature type="compositionally biased region" description="Low complexity" evidence="2">
    <location>
        <begin position="176"/>
        <end position="186"/>
    </location>
</feature>
<feature type="region of interest" description="Disordered" evidence="2">
    <location>
        <begin position="222"/>
        <end position="283"/>
    </location>
</feature>
<feature type="region of interest" description="Disordered" evidence="2">
    <location>
        <begin position="397"/>
        <end position="439"/>
    </location>
</feature>
<proteinExistence type="inferred from homology"/>
<keyword evidence="5" id="KW-1185">Reference proteome</keyword>
<gene>
    <name evidence="4" type="ORF">AMAG_14704</name>
</gene>
<dbReference type="Pfam" id="PF16978">
    <property type="entry name" value="CRIM"/>
    <property type="match status" value="1"/>
</dbReference>